<feature type="coiled-coil region" evidence="1">
    <location>
        <begin position="78"/>
        <end position="115"/>
    </location>
</feature>
<keyword evidence="1" id="KW-0175">Coiled coil</keyword>
<accession>A0A0E4CTQ2</accession>
<name>A0A0E4CTQ2_9STRE</name>
<gene>
    <name evidence="2" type="ORF">BN1356_00124</name>
    <name evidence="3" type="ORF">BN1356_02302</name>
</gene>
<dbReference type="EMBL" id="CTEN01000001">
    <property type="protein sequence ID" value="CQR23757.1"/>
    <property type="molecule type" value="Genomic_DNA"/>
</dbReference>
<dbReference type="InterPro" id="IPR009796">
    <property type="entry name" value="DUF1366"/>
</dbReference>
<proteinExistence type="predicted"/>
<dbReference type="EMBL" id="CTEN01000005">
    <property type="protein sequence ID" value="CQR25956.1"/>
    <property type="molecule type" value="Genomic_DNA"/>
</dbReference>
<reference evidence="3" key="1">
    <citation type="submission" date="2015-03" db="EMBL/GenBank/DDBJ databases">
        <authorList>
            <person name="Urmite Genomes Urmite Genomes"/>
        </authorList>
    </citation>
    <scope>NUCLEOTIDE SEQUENCE [LARGE SCALE GENOMIC DNA]</scope>
    <source>
        <strain evidence="3">FF10</strain>
    </source>
</reference>
<evidence type="ECO:0000256" key="1">
    <source>
        <dbReference type="SAM" id="Coils"/>
    </source>
</evidence>
<dbReference type="STRING" id="1608583.BN1356_00124"/>
<dbReference type="OrthoDB" id="2235976at2"/>
<keyword evidence="4" id="KW-1185">Reference proteome</keyword>
<dbReference type="RefSeq" id="WP_093649508.1">
    <property type="nucleotide sequence ID" value="NZ_CTEN01000001.1"/>
</dbReference>
<dbReference type="Pfam" id="PF07104">
    <property type="entry name" value="DUF1366"/>
    <property type="match status" value="1"/>
</dbReference>
<sequence length="147" mass="16205">MKFEYGSKSQEYDASGSASTTKVTLINADGAIVPIFLSPDKIALSNTELFELALEVIYQENFPQRAENEKFNEIGAKIAKYDELIEKSQKAIEDLEQATREAKQGTIKNEQAVNNAVSELTELVMGVLANFAPVDNVEEVEDEGPTE</sequence>
<protein>
    <submittedName>
        <fullName evidence="3">Uncharacterized protein</fullName>
    </submittedName>
</protein>
<dbReference type="Proteomes" id="UP000198604">
    <property type="component" value="Unassembled WGS sequence"/>
</dbReference>
<dbReference type="AlphaFoldDB" id="A0A0E4CTQ2"/>
<evidence type="ECO:0000313" key="2">
    <source>
        <dbReference type="EMBL" id="CQR23757.1"/>
    </source>
</evidence>
<organism evidence="3 4">
    <name type="scientific">Streptococcus varani</name>
    <dbReference type="NCBI Taxonomy" id="1608583"/>
    <lineage>
        <taxon>Bacteria</taxon>
        <taxon>Bacillati</taxon>
        <taxon>Bacillota</taxon>
        <taxon>Bacilli</taxon>
        <taxon>Lactobacillales</taxon>
        <taxon>Streptococcaceae</taxon>
        <taxon>Streptococcus</taxon>
    </lineage>
</organism>
<reference evidence="4" key="2">
    <citation type="submission" date="2015-03" db="EMBL/GenBank/DDBJ databases">
        <authorList>
            <person name="Urmite Genomes"/>
        </authorList>
    </citation>
    <scope>NUCLEOTIDE SEQUENCE [LARGE SCALE GENOMIC DNA]</scope>
    <source>
        <strain evidence="4">FF10</strain>
    </source>
</reference>
<evidence type="ECO:0000313" key="3">
    <source>
        <dbReference type="EMBL" id="CQR25956.1"/>
    </source>
</evidence>
<evidence type="ECO:0000313" key="4">
    <source>
        <dbReference type="Proteomes" id="UP000198604"/>
    </source>
</evidence>